<feature type="transmembrane region" description="Helical" evidence="14">
    <location>
        <begin position="163"/>
        <end position="185"/>
    </location>
</feature>
<protein>
    <recommendedName>
        <fullName evidence="4">Sugar transporter SWEET1</fullName>
    </recommendedName>
</protein>
<name>A0AAW0LEM1_QUESU</name>
<feature type="transmembrane region" description="Helical" evidence="14">
    <location>
        <begin position="298"/>
        <end position="316"/>
    </location>
</feature>
<feature type="transmembrane region" description="Helical" evidence="14">
    <location>
        <begin position="427"/>
        <end position="450"/>
    </location>
</feature>
<comment type="subcellular location">
    <subcellularLocation>
        <location evidence="1">Cell membrane</location>
        <topology evidence="1">Multi-pass membrane protein</topology>
    </subcellularLocation>
    <subcellularLocation>
        <location evidence="2">Golgi apparatus membrane</location>
        <topology evidence="2">Multi-pass membrane protein</topology>
    </subcellularLocation>
</comment>
<evidence type="ECO:0000256" key="1">
    <source>
        <dbReference type="ARBA" id="ARBA00004651"/>
    </source>
</evidence>
<evidence type="ECO:0000256" key="10">
    <source>
        <dbReference type="ARBA" id="ARBA00022989"/>
    </source>
</evidence>
<dbReference type="FunFam" id="1.20.1280.290:FF:000003">
    <property type="entry name" value="Bidirectional sugar transporter SWEET"/>
    <property type="match status" value="1"/>
</dbReference>
<keyword evidence="12 14" id="KW-0472">Membrane</keyword>
<dbReference type="GO" id="GO:0051119">
    <property type="term" value="F:sugar transmembrane transporter activity"/>
    <property type="evidence" value="ECO:0007669"/>
    <property type="project" value="InterPro"/>
</dbReference>
<dbReference type="AlphaFoldDB" id="A0AAW0LEM1"/>
<keyword evidence="11" id="KW-0333">Golgi apparatus</keyword>
<feature type="transmembrane region" description="Helical" evidence="14">
    <location>
        <begin position="69"/>
        <end position="92"/>
    </location>
</feature>
<feature type="transmembrane region" description="Helical" evidence="14">
    <location>
        <begin position="46"/>
        <end position="63"/>
    </location>
</feature>
<sequence length="522" mass="58759">MVSTHSPLDFTFGILGNIISFMVFLAPVPTFIRVCKKKSTEGFQSVPYVVALFSAMLWLYYASLKSNEILLITANTVGCVVETIYIAIYIAFAPKQARIFTLRLLILMNFGGFCSILLLSHFLAQGETRVRVLGWVCVAFSVSVFAAPLSIMRVVIGTKSVEFMPFYLSLSLTLSAIMWLLYGVLQKDLYVALPNILGFIFGVLQMVLYMIYKNYKTVIDDEKLSESKADIVNLSMSETKVCSQPNSDEKGSDTQNEHEQKDQDVKTTEASNQGQLLSVKPTFYQIYKKKSTAGFQSLPYVVALFSSMLWIYYALLKMDAKLLITINAVGCIIETIYLSVFVFYATNNARILTVKLLLLLNVLGFGLMLLLTLFLAKGSQRLQIIGWICLRQVIRTKSVEYMPFPLSFFLTLGAVTWFFYGFLLKDYYIALPNTVGFIFGIVQMSLYVFYKNAKKMILEEPKLQQLSEHIIDVVKRGTIGCPELNPVAKNVNGNDHANGDISEKEKAEEPNKRKDDQSAVNP</sequence>
<proteinExistence type="inferred from homology"/>
<feature type="transmembrane region" description="Helical" evidence="14">
    <location>
        <begin position="12"/>
        <end position="34"/>
    </location>
</feature>
<feature type="transmembrane region" description="Helical" evidence="14">
    <location>
        <begin position="130"/>
        <end position="151"/>
    </location>
</feature>
<dbReference type="GO" id="GO:0005886">
    <property type="term" value="C:plasma membrane"/>
    <property type="evidence" value="ECO:0007669"/>
    <property type="project" value="UniProtKB-SubCell"/>
</dbReference>
<evidence type="ECO:0000256" key="4">
    <source>
        <dbReference type="ARBA" id="ARBA00021741"/>
    </source>
</evidence>
<keyword evidence="16" id="KW-1185">Reference proteome</keyword>
<keyword evidence="6" id="KW-1003">Cell membrane</keyword>
<evidence type="ECO:0000256" key="7">
    <source>
        <dbReference type="ARBA" id="ARBA00022597"/>
    </source>
</evidence>
<dbReference type="FunFam" id="1.20.1280.290:FF:000001">
    <property type="entry name" value="Bidirectional sugar transporter SWEET"/>
    <property type="match status" value="1"/>
</dbReference>
<evidence type="ECO:0000256" key="14">
    <source>
        <dbReference type="SAM" id="Phobius"/>
    </source>
</evidence>
<evidence type="ECO:0000313" key="15">
    <source>
        <dbReference type="EMBL" id="KAK7848811.1"/>
    </source>
</evidence>
<dbReference type="PANTHER" id="PTHR10791">
    <property type="entry name" value="RAG1-ACTIVATING PROTEIN 1"/>
    <property type="match status" value="1"/>
</dbReference>
<keyword evidence="9" id="KW-0677">Repeat</keyword>
<keyword evidence="7 15" id="KW-0762">Sugar transport</keyword>
<evidence type="ECO:0000256" key="5">
    <source>
        <dbReference type="ARBA" id="ARBA00022448"/>
    </source>
</evidence>
<dbReference type="GO" id="GO:0008515">
    <property type="term" value="F:sucrose transmembrane transporter activity"/>
    <property type="evidence" value="ECO:0007669"/>
    <property type="project" value="UniProtKB-ARBA"/>
</dbReference>
<keyword evidence="5" id="KW-0813">Transport</keyword>
<feature type="transmembrane region" description="Helical" evidence="14">
    <location>
        <begin position="401"/>
        <end position="420"/>
    </location>
</feature>
<reference evidence="15 16" key="1">
    <citation type="journal article" date="2018" name="Sci. Data">
        <title>The draft genome sequence of cork oak.</title>
        <authorList>
            <person name="Ramos A.M."/>
            <person name="Usie A."/>
            <person name="Barbosa P."/>
            <person name="Barros P.M."/>
            <person name="Capote T."/>
            <person name="Chaves I."/>
            <person name="Simoes F."/>
            <person name="Abreu I."/>
            <person name="Carrasquinho I."/>
            <person name="Faro C."/>
            <person name="Guimaraes J.B."/>
            <person name="Mendonca D."/>
            <person name="Nobrega F."/>
            <person name="Rodrigues L."/>
            <person name="Saibo N.J.M."/>
            <person name="Varela M.C."/>
            <person name="Egas C."/>
            <person name="Matos J."/>
            <person name="Miguel C.M."/>
            <person name="Oliveira M.M."/>
            <person name="Ricardo C.P."/>
            <person name="Goncalves S."/>
        </authorList>
    </citation>
    <scope>NUCLEOTIDE SEQUENCE [LARGE SCALE GENOMIC DNA]</scope>
    <source>
        <strain evidence="16">cv. HL8</strain>
    </source>
</reference>
<dbReference type="Gene3D" id="1.20.1280.290">
    <property type="match status" value="4"/>
</dbReference>
<evidence type="ECO:0000256" key="2">
    <source>
        <dbReference type="ARBA" id="ARBA00004653"/>
    </source>
</evidence>
<dbReference type="InterPro" id="IPR047664">
    <property type="entry name" value="SWEET"/>
</dbReference>
<dbReference type="Pfam" id="PF03083">
    <property type="entry name" value="MtN3_slv"/>
    <property type="match status" value="4"/>
</dbReference>
<accession>A0AAW0LEM1</accession>
<gene>
    <name evidence="15" type="primary">SWEET12_1</name>
    <name evidence="15" type="ORF">CFP56_004252</name>
</gene>
<feature type="region of interest" description="Disordered" evidence="13">
    <location>
        <begin position="240"/>
        <end position="271"/>
    </location>
</feature>
<dbReference type="Proteomes" id="UP000237347">
    <property type="component" value="Unassembled WGS sequence"/>
</dbReference>
<feature type="compositionally biased region" description="Basic and acidic residues" evidence="13">
    <location>
        <begin position="247"/>
        <end position="267"/>
    </location>
</feature>
<keyword evidence="10 14" id="KW-1133">Transmembrane helix</keyword>
<evidence type="ECO:0000256" key="3">
    <source>
        <dbReference type="ARBA" id="ARBA00007809"/>
    </source>
</evidence>
<feature type="region of interest" description="Disordered" evidence="13">
    <location>
        <begin position="487"/>
        <end position="522"/>
    </location>
</feature>
<feature type="compositionally biased region" description="Basic and acidic residues" evidence="13">
    <location>
        <begin position="497"/>
        <end position="522"/>
    </location>
</feature>
<evidence type="ECO:0000256" key="8">
    <source>
        <dbReference type="ARBA" id="ARBA00022692"/>
    </source>
</evidence>
<feature type="transmembrane region" description="Helical" evidence="14">
    <location>
        <begin position="322"/>
        <end position="344"/>
    </location>
</feature>
<evidence type="ECO:0000256" key="11">
    <source>
        <dbReference type="ARBA" id="ARBA00023034"/>
    </source>
</evidence>
<feature type="transmembrane region" description="Helical" evidence="14">
    <location>
        <begin position="191"/>
        <end position="212"/>
    </location>
</feature>
<evidence type="ECO:0000256" key="6">
    <source>
        <dbReference type="ARBA" id="ARBA00022475"/>
    </source>
</evidence>
<dbReference type="EMBL" id="PKMF04000122">
    <property type="protein sequence ID" value="KAK7848811.1"/>
    <property type="molecule type" value="Genomic_DNA"/>
</dbReference>
<dbReference type="InterPro" id="IPR004316">
    <property type="entry name" value="SWEET_rpt"/>
</dbReference>
<dbReference type="GO" id="GO:0000139">
    <property type="term" value="C:Golgi membrane"/>
    <property type="evidence" value="ECO:0007669"/>
    <property type="project" value="UniProtKB-SubCell"/>
</dbReference>
<dbReference type="FunFam" id="1.20.1280.290:FF:000004">
    <property type="entry name" value="Sugar transporter SWEET"/>
    <property type="match status" value="1"/>
</dbReference>
<feature type="transmembrane region" description="Helical" evidence="14">
    <location>
        <begin position="104"/>
        <end position="124"/>
    </location>
</feature>
<evidence type="ECO:0000256" key="9">
    <source>
        <dbReference type="ARBA" id="ARBA00022737"/>
    </source>
</evidence>
<evidence type="ECO:0000256" key="13">
    <source>
        <dbReference type="SAM" id="MobiDB-lite"/>
    </source>
</evidence>
<evidence type="ECO:0000313" key="16">
    <source>
        <dbReference type="Proteomes" id="UP000237347"/>
    </source>
</evidence>
<organism evidence="15 16">
    <name type="scientific">Quercus suber</name>
    <name type="common">Cork oak</name>
    <dbReference type="NCBI Taxonomy" id="58331"/>
    <lineage>
        <taxon>Eukaryota</taxon>
        <taxon>Viridiplantae</taxon>
        <taxon>Streptophyta</taxon>
        <taxon>Embryophyta</taxon>
        <taxon>Tracheophyta</taxon>
        <taxon>Spermatophyta</taxon>
        <taxon>Magnoliopsida</taxon>
        <taxon>eudicotyledons</taxon>
        <taxon>Gunneridae</taxon>
        <taxon>Pentapetalae</taxon>
        <taxon>rosids</taxon>
        <taxon>fabids</taxon>
        <taxon>Fagales</taxon>
        <taxon>Fagaceae</taxon>
        <taxon>Quercus</taxon>
    </lineage>
</organism>
<dbReference type="PANTHER" id="PTHR10791:SF22">
    <property type="entry name" value="BIDIRECTIONAL SUGAR TRANSPORTER SWEET11"/>
    <property type="match status" value="1"/>
</dbReference>
<comment type="similarity">
    <text evidence="3">Belongs to the SWEET sugar transporter family.</text>
</comment>
<comment type="caution">
    <text evidence="15">The sequence shown here is derived from an EMBL/GenBank/DDBJ whole genome shotgun (WGS) entry which is preliminary data.</text>
</comment>
<feature type="transmembrane region" description="Helical" evidence="14">
    <location>
        <begin position="356"/>
        <end position="376"/>
    </location>
</feature>
<evidence type="ECO:0000256" key="12">
    <source>
        <dbReference type="ARBA" id="ARBA00023136"/>
    </source>
</evidence>
<keyword evidence="8 14" id="KW-0812">Transmembrane</keyword>